<reference evidence="1 2" key="1">
    <citation type="journal article" date="2016" name="Nat. Commun.">
        <title>Thousands of microbial genomes shed light on interconnected biogeochemical processes in an aquifer system.</title>
        <authorList>
            <person name="Anantharaman K."/>
            <person name="Brown C.T."/>
            <person name="Hug L.A."/>
            <person name="Sharon I."/>
            <person name="Castelle C.J."/>
            <person name="Probst A.J."/>
            <person name="Thomas B.C."/>
            <person name="Singh A."/>
            <person name="Wilkins M.J."/>
            <person name="Karaoz U."/>
            <person name="Brodie E.L."/>
            <person name="Williams K.H."/>
            <person name="Hubbard S.S."/>
            <person name="Banfield J.F."/>
        </authorList>
    </citation>
    <scope>NUCLEOTIDE SEQUENCE [LARGE SCALE GENOMIC DNA]</scope>
</reference>
<dbReference type="EMBL" id="MHLO01000045">
    <property type="protein sequence ID" value="OGZ10842.1"/>
    <property type="molecule type" value="Genomic_DNA"/>
</dbReference>
<proteinExistence type="predicted"/>
<evidence type="ECO:0000313" key="2">
    <source>
        <dbReference type="Proteomes" id="UP000178636"/>
    </source>
</evidence>
<dbReference type="AlphaFoldDB" id="A0A1G2DBK0"/>
<sequence length="101" mass="11475">MLRNGVILNLMSILDLPIERQRQLAAEMGYADFDEWVKHIRKSLDEGAAYRAKIDAMPDMLDSMSPEDRAHAIAKFSQPIVLFPEETTREPLDDKEDGKGT</sequence>
<organism evidence="1 2">
    <name type="scientific">Candidatus Lloydbacteria bacterium RIFCSPHIGHO2_02_FULL_54_17</name>
    <dbReference type="NCBI Taxonomy" id="1798664"/>
    <lineage>
        <taxon>Bacteria</taxon>
        <taxon>Candidatus Lloydiibacteriota</taxon>
    </lineage>
</organism>
<accession>A0A1G2DBK0</accession>
<protein>
    <submittedName>
        <fullName evidence="1">Uncharacterized protein</fullName>
    </submittedName>
</protein>
<comment type="caution">
    <text evidence="1">The sequence shown here is derived from an EMBL/GenBank/DDBJ whole genome shotgun (WGS) entry which is preliminary data.</text>
</comment>
<name>A0A1G2DBK0_9BACT</name>
<gene>
    <name evidence="1" type="ORF">A3C93_05095</name>
</gene>
<dbReference type="Proteomes" id="UP000178636">
    <property type="component" value="Unassembled WGS sequence"/>
</dbReference>
<dbReference type="STRING" id="1798664.A3C93_05095"/>
<evidence type="ECO:0000313" key="1">
    <source>
        <dbReference type="EMBL" id="OGZ10842.1"/>
    </source>
</evidence>